<evidence type="ECO:0000313" key="2">
    <source>
        <dbReference type="EMBL" id="KAJ6642202.1"/>
    </source>
</evidence>
<accession>A0A9Q0N255</accession>
<dbReference type="AlphaFoldDB" id="A0A9Q0N255"/>
<name>A0A9Q0N255_9DIPT</name>
<proteinExistence type="predicted"/>
<sequence length="239" mass="27856">MRQNTELNVSKKPYPLAFATGQFRSVPKYYSFMDASHSHIPVSYNPHSTFGSDVFYPPNQVGDPKLFLLPQEMKPHMSPDLKSEMESDLHEIMALMSAENYVVQELSQDGFQNRFYLYKRIKKWMVDLSLRRSIIKKFNESLHLQYVKERKREPHSDDQLNKSGFIFCCPVCIEAVKIADTTKHRKNGRDVQYYSVSNVVRHLQKLHSNQSTEERFVGNSKKMKRKRIIAESSESSGPE</sequence>
<keyword evidence="3" id="KW-1185">Reference proteome</keyword>
<organism evidence="2 3">
    <name type="scientific">Pseudolycoriella hygida</name>
    <dbReference type="NCBI Taxonomy" id="35572"/>
    <lineage>
        <taxon>Eukaryota</taxon>
        <taxon>Metazoa</taxon>
        <taxon>Ecdysozoa</taxon>
        <taxon>Arthropoda</taxon>
        <taxon>Hexapoda</taxon>
        <taxon>Insecta</taxon>
        <taxon>Pterygota</taxon>
        <taxon>Neoptera</taxon>
        <taxon>Endopterygota</taxon>
        <taxon>Diptera</taxon>
        <taxon>Nematocera</taxon>
        <taxon>Sciaroidea</taxon>
        <taxon>Sciaridae</taxon>
        <taxon>Pseudolycoriella</taxon>
    </lineage>
</organism>
<protein>
    <submittedName>
        <fullName evidence="2">Uncharacterized protein</fullName>
    </submittedName>
</protein>
<dbReference type="EMBL" id="WJQU01000002">
    <property type="protein sequence ID" value="KAJ6642202.1"/>
    <property type="molecule type" value="Genomic_DNA"/>
</dbReference>
<feature type="region of interest" description="Disordered" evidence="1">
    <location>
        <begin position="211"/>
        <end position="239"/>
    </location>
</feature>
<dbReference type="Proteomes" id="UP001151699">
    <property type="component" value="Chromosome B"/>
</dbReference>
<evidence type="ECO:0000313" key="3">
    <source>
        <dbReference type="Proteomes" id="UP001151699"/>
    </source>
</evidence>
<reference evidence="2" key="1">
    <citation type="submission" date="2022-07" db="EMBL/GenBank/DDBJ databases">
        <authorList>
            <person name="Trinca V."/>
            <person name="Uliana J.V.C."/>
            <person name="Torres T.T."/>
            <person name="Ward R.J."/>
            <person name="Monesi N."/>
        </authorList>
    </citation>
    <scope>NUCLEOTIDE SEQUENCE</scope>
    <source>
        <strain evidence="2">HSMRA1968</strain>
        <tissue evidence="2">Whole embryos</tissue>
    </source>
</reference>
<gene>
    <name evidence="2" type="ORF">Bhyg_07149</name>
</gene>
<comment type="caution">
    <text evidence="2">The sequence shown here is derived from an EMBL/GenBank/DDBJ whole genome shotgun (WGS) entry which is preliminary data.</text>
</comment>
<evidence type="ECO:0000256" key="1">
    <source>
        <dbReference type="SAM" id="MobiDB-lite"/>
    </source>
</evidence>